<dbReference type="HOGENOM" id="CLU_295456_0_0_1"/>
<dbReference type="InterPro" id="IPR036864">
    <property type="entry name" value="Zn2-C6_fun-type_DNA-bd_sf"/>
</dbReference>
<comment type="catalytic activity">
    <reaction evidence="6">
        <text>a 3-demethylubiquinol + S-adenosyl-L-methionine = a ubiquinol + S-adenosyl-L-homocysteine + H(+)</text>
        <dbReference type="Rhea" id="RHEA:44380"/>
        <dbReference type="Rhea" id="RHEA-COMP:9566"/>
        <dbReference type="Rhea" id="RHEA-COMP:10914"/>
        <dbReference type="ChEBI" id="CHEBI:15378"/>
        <dbReference type="ChEBI" id="CHEBI:17976"/>
        <dbReference type="ChEBI" id="CHEBI:57856"/>
        <dbReference type="ChEBI" id="CHEBI:59789"/>
        <dbReference type="ChEBI" id="CHEBI:84422"/>
        <dbReference type="EC" id="2.1.1.64"/>
    </reaction>
</comment>
<feature type="binding site" evidence="6">
    <location>
        <position position="893"/>
    </location>
    <ligand>
        <name>Mg(2+)</name>
        <dbReference type="ChEBI" id="CHEBI:18420"/>
    </ligand>
</feature>
<evidence type="ECO:0000256" key="5">
    <source>
        <dbReference type="ARBA" id="ARBA00023242"/>
    </source>
</evidence>
<dbReference type="GO" id="GO:0061542">
    <property type="term" value="F:3-demethylubiquinol 3-O-methyltransferase activity"/>
    <property type="evidence" value="ECO:0007669"/>
    <property type="project" value="UniProtKB-UniRule"/>
</dbReference>
<dbReference type="CDD" id="cd00067">
    <property type="entry name" value="GAL4"/>
    <property type="match status" value="1"/>
</dbReference>
<evidence type="ECO:0000256" key="6">
    <source>
        <dbReference type="HAMAP-Rule" id="MF_03190"/>
    </source>
</evidence>
<keyword evidence="2" id="KW-0805">Transcription regulation</keyword>
<dbReference type="InterPro" id="IPR001138">
    <property type="entry name" value="Zn2Cys6_DnaBD"/>
</dbReference>
<keyword evidence="9" id="KW-0830">Ubiquinone</keyword>
<dbReference type="Proteomes" id="UP000030143">
    <property type="component" value="Unassembled WGS sequence"/>
</dbReference>
<dbReference type="EMBL" id="JQFZ01000156">
    <property type="protein sequence ID" value="KGO56901.1"/>
    <property type="molecule type" value="Genomic_DNA"/>
</dbReference>
<evidence type="ECO:0000313" key="9">
    <source>
        <dbReference type="EMBL" id="KGO56901.1"/>
    </source>
</evidence>
<keyword evidence="3" id="KW-0238">DNA-binding</keyword>
<feature type="binding site" evidence="6">
    <location>
        <position position="744"/>
    </location>
    <ligand>
        <name>S-adenosyl-L-methionine</name>
        <dbReference type="ChEBI" id="CHEBI:59789"/>
    </ligand>
</feature>
<feature type="binding site" evidence="6">
    <location>
        <position position="888"/>
    </location>
    <ligand>
        <name>S-adenosyl-L-methionine</name>
        <dbReference type="ChEBI" id="CHEBI:59789"/>
    </ligand>
</feature>
<keyword evidence="4" id="KW-0804">Transcription</keyword>
<dbReference type="RefSeq" id="XP_016598589.1">
    <property type="nucleotide sequence ID" value="XM_016747020.1"/>
</dbReference>
<dbReference type="PANTHER" id="PTHR31668">
    <property type="entry name" value="GLUCOSE TRANSPORT TRANSCRIPTION REGULATOR RGT1-RELATED-RELATED"/>
    <property type="match status" value="1"/>
</dbReference>
<dbReference type="GO" id="GO:0006351">
    <property type="term" value="P:DNA-templated transcription"/>
    <property type="evidence" value="ECO:0007669"/>
    <property type="project" value="InterPro"/>
</dbReference>
<dbReference type="GO" id="GO:0008270">
    <property type="term" value="F:zinc ion binding"/>
    <property type="evidence" value="ECO:0007669"/>
    <property type="project" value="InterPro"/>
</dbReference>
<keyword evidence="6" id="KW-0949">S-adenosyl-L-methionine</keyword>
<comment type="subunit">
    <text evidence="6">Component of a multi-subunit COQ enzyme complex, composed of at least COQ3, COQ4, COQ5, COQ6, COQ7 and COQ9.</text>
</comment>
<dbReference type="STRING" id="27334.A0A0A2J5P6"/>
<protein>
    <recommendedName>
        <fullName evidence="6">Ubiquinone biosynthesis O-methyltransferase, mitochondrial</fullName>
    </recommendedName>
    <alternativeName>
        <fullName evidence="6">3-demethylubiquinol 3-O-methyltransferase</fullName>
        <ecNumber evidence="6">2.1.1.64</ecNumber>
    </alternativeName>
    <alternativeName>
        <fullName evidence="6">3-demethylubiquinone 3-O-methyltransferase</fullName>
        <ecNumber evidence="6">2.1.1.-</ecNumber>
    </alternativeName>
    <alternativeName>
        <fullName evidence="6">Polyprenyldihydroxybenzoate methyltransferase</fullName>
        <ecNumber evidence="6">2.1.1.114</ecNumber>
    </alternativeName>
</protein>
<feature type="domain" description="Zn(2)-C6 fungal-type" evidence="8">
    <location>
        <begin position="11"/>
        <end position="40"/>
    </location>
</feature>
<dbReference type="GO" id="GO:0003677">
    <property type="term" value="F:DNA binding"/>
    <property type="evidence" value="ECO:0007669"/>
    <property type="project" value="UniProtKB-KW"/>
</dbReference>
<dbReference type="OrthoDB" id="4132249at2759"/>
<feature type="binding site" evidence="6">
    <location>
        <position position="810"/>
    </location>
    <ligand>
        <name>S-adenosyl-L-methionine</name>
        <dbReference type="ChEBI" id="CHEBI:59789"/>
    </ligand>
</feature>
<comment type="caution">
    <text evidence="9">The sequence shown here is derived from an EMBL/GenBank/DDBJ whole genome shotgun (WGS) entry which is preliminary data.</text>
</comment>
<dbReference type="GeneID" id="27682440"/>
<evidence type="ECO:0000256" key="4">
    <source>
        <dbReference type="ARBA" id="ARBA00023163"/>
    </source>
</evidence>
<accession>A0A0A2J5P6</accession>
<organism evidence="9 10">
    <name type="scientific">Penicillium expansum</name>
    <name type="common">Blue mold rot fungus</name>
    <dbReference type="NCBI Taxonomy" id="27334"/>
    <lineage>
        <taxon>Eukaryota</taxon>
        <taxon>Fungi</taxon>
        <taxon>Dikarya</taxon>
        <taxon>Ascomycota</taxon>
        <taxon>Pezizomycotina</taxon>
        <taxon>Eurotiomycetes</taxon>
        <taxon>Eurotiomycetidae</taxon>
        <taxon>Eurotiales</taxon>
        <taxon>Aspergillaceae</taxon>
        <taxon>Penicillium</taxon>
    </lineage>
</organism>
<evidence type="ECO:0000313" key="10">
    <source>
        <dbReference type="Proteomes" id="UP000030143"/>
    </source>
</evidence>
<keyword evidence="1 6" id="KW-0479">Metal-binding</keyword>
<dbReference type="PANTHER" id="PTHR31668:SF19">
    <property type="entry name" value="ZN(2)-C6 FUNGAL-TYPE DOMAIN-CONTAINING PROTEIN-RELATED"/>
    <property type="match status" value="1"/>
</dbReference>
<keyword evidence="6 9" id="KW-0808">Transferase</keyword>
<keyword evidence="6" id="KW-0999">Mitochondrion inner membrane</keyword>
<dbReference type="EC" id="2.1.1.-" evidence="6"/>
<dbReference type="SUPFAM" id="SSF57701">
    <property type="entry name" value="Zn2/Cys6 DNA-binding domain"/>
    <property type="match status" value="1"/>
</dbReference>
<evidence type="ECO:0000256" key="2">
    <source>
        <dbReference type="ARBA" id="ARBA00023015"/>
    </source>
</evidence>
<feature type="binding site" evidence="6">
    <location>
        <position position="892"/>
    </location>
    <ligand>
        <name>Mg(2+)</name>
        <dbReference type="ChEBI" id="CHEBI:18420"/>
    </ligand>
</feature>
<dbReference type="CDD" id="cd02440">
    <property type="entry name" value="AdoMet_MTases"/>
    <property type="match status" value="1"/>
</dbReference>
<dbReference type="GO" id="GO:0010420">
    <property type="term" value="F:polyprenyldihydroxybenzoate methyltransferase activity"/>
    <property type="evidence" value="ECO:0007669"/>
    <property type="project" value="UniProtKB-UniRule"/>
</dbReference>
<dbReference type="HAMAP" id="MF_00472">
    <property type="entry name" value="UbiG"/>
    <property type="match status" value="1"/>
</dbReference>
<name>A0A0A2J5P6_PENEN</name>
<evidence type="ECO:0000256" key="1">
    <source>
        <dbReference type="ARBA" id="ARBA00022723"/>
    </source>
</evidence>
<evidence type="ECO:0000259" key="8">
    <source>
        <dbReference type="PROSITE" id="PS50048"/>
    </source>
</evidence>
<dbReference type="UniPathway" id="UPA00232"/>
<dbReference type="GO" id="GO:0031314">
    <property type="term" value="C:extrinsic component of mitochondrial inner membrane"/>
    <property type="evidence" value="ECO:0007669"/>
    <property type="project" value="UniProtKB-UniRule"/>
</dbReference>
<dbReference type="PROSITE" id="PS00463">
    <property type="entry name" value="ZN2_CY6_FUNGAL_1"/>
    <property type="match status" value="1"/>
</dbReference>
<keyword evidence="10" id="KW-1185">Reference proteome</keyword>
<keyword evidence="6" id="KW-0496">Mitochondrion</keyword>
<dbReference type="PROSITE" id="PS50048">
    <property type="entry name" value="ZN2_CY6_FUNGAL_2"/>
    <property type="match status" value="1"/>
</dbReference>
<comment type="function">
    <text evidence="6">O-methyltransferase required for two non-consecutive steps during ubiquinone biosynthesis. Catalyzes the 2 O-methylation of 3,4-dihydroxy-5-(all-trans-polyprenyl)benzoic acid into 4-hydroxy-3-methoxy-5-(all-trans-polyprenyl)benzoic acid. Also catalyzes the last step of ubiquinone biosynthesis by mediating methylation of 3-demethylubiquinone into ubiquinone. Also able to mediate the methylation of 3-demethylubiquinol into ubiquinol.</text>
</comment>
<dbReference type="Pfam" id="PF04082">
    <property type="entry name" value="Fungal_trans"/>
    <property type="match status" value="1"/>
</dbReference>
<keyword evidence="6" id="KW-0460">Magnesium</keyword>
<dbReference type="GO" id="GO:0120537">
    <property type="term" value="F:3-demethylubiquinone 3-O-methyltransferase activity"/>
    <property type="evidence" value="ECO:0007669"/>
    <property type="project" value="RHEA"/>
</dbReference>
<feature type="region of interest" description="Disordered" evidence="7">
    <location>
        <begin position="849"/>
        <end position="878"/>
    </location>
</feature>
<sequence>MSTKQSKPKQACDNCRRRKIKCSRELPCDKCQRLLLSCSYSDVLRRKGPKFRTLYPLAPIHPLSSRQDPPENVYPENAGIGEIPDYQFNSPGFIIADSQFAGQDFSDTFPHIPPPELVSSPGSTDSTVESAIGYGFGYARPAARRLSPQILLVHVNIYLKYLFPIMPVVSADQLRLDCHQPGQLSAQRYALLASLCAATHIQLKLDGATPVPDPARLQSMSIGDGHSLMSGEELLSEAVRARLDCDVLEELSTESLLTSFFLFASYGNLDRQDQAWFFLCQATSFAFTLGLHRESTYAEYEVEEAEERRRVFWLLFITERGYALQQAKPVMLRSSIHKPQVLCSEDPILAYGFINLINIFENLTPNLYDWISAGAGDSILEKPPTSAIQSNLCKAISLEGVLEIQQVDILITQQWLQTMMWKLSMSHATQPGSHDDPVLPFHLPVVVGKSVMSVIGAASQGAVDAHGIGMEQKLFDLGSSVADVTRSLAPKAIHRLAESTIDPNELLWGILHTLSQIRGSPSYLFPTLLDRCRTVLGLDCNITTGNFLPILGAAVPDQLASWSGQHVWDYTASGEDMEIHDVDSQRQIVLACLFRYRISNLVIGFMLLSKVLVSIAQDILYLIILGSPRQLKLTRAPKPRSQFSIEPQISPTTKTITSAMASLRPRTLPLSVRALRSTLRSTRPSPNHSFSAPAFTPSTQTLPTRAHSTSSVSADELSHFSGLASSWWDPMGPSRILHLMNPLRHEFIASCLAEGTSNPTPSTPSTATLNYLDVGCGGGIFAESLARTIPLNPTAPAPTPTLAASMTAIDPSTDLIQMAREHARMDPTVDTHLRTGRFKYLNTTLEDVLAGNAGTPTPTPASTQTQSPNSSSTSTQLTPPQFDVVTLFEVLEHIDPKTSTPLSFLKNCLRALKPGGWLIGSTISRTLPSFLLNQVIAEAPWPIGVVPRGTHEWSKFVNPDEVKGWLQEGLMRAADTGVSRGGGAVAEGMRWKCVGAIYIPGIGWKMVPGSEDWGNYFWAVRKEL</sequence>
<keyword evidence="6" id="KW-0831">Ubiquinone biosynthesis</keyword>
<comment type="cofactor">
    <cofactor evidence="6">
        <name>Mg(2+)</name>
        <dbReference type="ChEBI" id="CHEBI:18420"/>
    </cofactor>
</comment>
<dbReference type="Gene3D" id="3.40.50.150">
    <property type="entry name" value="Vaccinia Virus protein VP39"/>
    <property type="match status" value="1"/>
</dbReference>
<feature type="binding site" evidence="6">
    <location>
        <position position="775"/>
    </location>
    <ligand>
        <name>S-adenosyl-L-methionine</name>
        <dbReference type="ChEBI" id="CHEBI:59789"/>
    </ligand>
</feature>
<dbReference type="Pfam" id="PF00172">
    <property type="entry name" value="Zn_clus"/>
    <property type="match status" value="1"/>
</dbReference>
<proteinExistence type="inferred from homology"/>
<feature type="region of interest" description="Disordered" evidence="7">
    <location>
        <begin position="680"/>
        <end position="705"/>
    </location>
</feature>
<reference evidence="9 10" key="1">
    <citation type="journal article" date="2015" name="Mol. Plant Microbe Interact.">
        <title>Genome, transcriptome, and functional analyses of Penicillium expansum provide new insights into secondary metabolism and pathogenicity.</title>
        <authorList>
            <person name="Ballester A.R."/>
            <person name="Marcet-Houben M."/>
            <person name="Levin E."/>
            <person name="Sela N."/>
            <person name="Selma-Lazaro C."/>
            <person name="Carmona L."/>
            <person name="Wisniewski M."/>
            <person name="Droby S."/>
            <person name="Gonzalez-Candelas L."/>
            <person name="Gabaldon T."/>
        </authorList>
    </citation>
    <scope>NUCLEOTIDE SEQUENCE [LARGE SCALE GENOMIC DNA]</scope>
    <source>
        <strain evidence="9 10">MD-8</strain>
    </source>
</reference>
<comment type="similarity">
    <text evidence="6">Belongs to the class I-like SAM-binding methyltransferase superfamily. UbiG/COQ3 family.</text>
</comment>
<dbReference type="Gene3D" id="4.10.240.10">
    <property type="entry name" value="Zn(2)-C6 fungal-type DNA-binding domain"/>
    <property type="match status" value="1"/>
</dbReference>
<dbReference type="Pfam" id="PF13489">
    <property type="entry name" value="Methyltransf_23"/>
    <property type="match status" value="1"/>
</dbReference>
<dbReference type="PhylomeDB" id="A0A0A2J5P6"/>
<keyword evidence="6 9" id="KW-0489">Methyltransferase</keyword>
<comment type="catalytic activity">
    <reaction evidence="6">
        <text>a 3,4-dihydroxy-5-(all-trans-polyprenyl)benzoate + S-adenosyl-L-methionine = a 4-hydroxy-3-methoxy-5-(all-trans-polyprenyl)benzoate + S-adenosyl-L-homocysteine + H(+)</text>
        <dbReference type="Rhea" id="RHEA:44452"/>
        <dbReference type="Rhea" id="RHEA-COMP:10930"/>
        <dbReference type="Rhea" id="RHEA-COMP:10931"/>
        <dbReference type="ChEBI" id="CHEBI:15378"/>
        <dbReference type="ChEBI" id="CHEBI:57856"/>
        <dbReference type="ChEBI" id="CHEBI:59789"/>
        <dbReference type="ChEBI" id="CHEBI:64694"/>
        <dbReference type="ChEBI" id="CHEBI:84443"/>
        <dbReference type="EC" id="2.1.1.114"/>
    </reaction>
</comment>
<dbReference type="GO" id="GO:0000981">
    <property type="term" value="F:DNA-binding transcription factor activity, RNA polymerase II-specific"/>
    <property type="evidence" value="ECO:0007669"/>
    <property type="project" value="InterPro"/>
</dbReference>
<gene>
    <name evidence="6" type="primary">COQ3</name>
    <name evidence="9" type="ORF">PEX2_097500</name>
</gene>
<dbReference type="CDD" id="cd12148">
    <property type="entry name" value="fungal_TF_MHR"/>
    <property type="match status" value="1"/>
</dbReference>
<feature type="binding site" evidence="6">
    <location>
        <position position="889"/>
    </location>
    <ligand>
        <name>Mg(2+)</name>
        <dbReference type="ChEBI" id="CHEBI:18420"/>
    </ligand>
</feature>
<dbReference type="GO" id="GO:0032259">
    <property type="term" value="P:methylation"/>
    <property type="evidence" value="ECO:0007669"/>
    <property type="project" value="UniProtKB-KW"/>
</dbReference>
<dbReference type="InterPro" id="IPR007219">
    <property type="entry name" value="XnlR_reg_dom"/>
</dbReference>
<evidence type="ECO:0000256" key="3">
    <source>
        <dbReference type="ARBA" id="ARBA00023125"/>
    </source>
</evidence>
<comment type="catalytic activity">
    <reaction evidence="6">
        <text>a 3-demethylubiquinone + S-adenosyl-L-methionine = a ubiquinone + S-adenosyl-L-homocysteine</text>
        <dbReference type="Rhea" id="RHEA:81215"/>
        <dbReference type="Rhea" id="RHEA-COMP:9565"/>
        <dbReference type="Rhea" id="RHEA-COMP:19654"/>
        <dbReference type="ChEBI" id="CHEBI:16389"/>
        <dbReference type="ChEBI" id="CHEBI:57856"/>
        <dbReference type="ChEBI" id="CHEBI:59789"/>
        <dbReference type="ChEBI" id="CHEBI:231825"/>
    </reaction>
</comment>
<keyword evidence="6" id="KW-0472">Membrane</keyword>
<dbReference type="SUPFAM" id="SSF53335">
    <property type="entry name" value="S-adenosyl-L-methionine-dependent methyltransferases"/>
    <property type="match status" value="1"/>
</dbReference>
<keyword evidence="5" id="KW-0539">Nucleus</keyword>
<dbReference type="VEuPathDB" id="FungiDB:PEXP_013340"/>
<comment type="subcellular location">
    <subcellularLocation>
        <location evidence="6">Mitochondrion inner membrane</location>
        <topology evidence="6">Peripheral membrane protein</topology>
        <orientation evidence="6">Matrix side</orientation>
    </subcellularLocation>
</comment>
<dbReference type="InterPro" id="IPR010233">
    <property type="entry name" value="UbiG_MeTrfase"/>
</dbReference>
<dbReference type="InterPro" id="IPR050797">
    <property type="entry name" value="Carb_Metab_Trans_Reg"/>
</dbReference>
<comment type="pathway">
    <text evidence="6">Cofactor biosynthesis; ubiquinone biosynthesis.</text>
</comment>
<dbReference type="EC" id="2.1.1.64" evidence="6"/>
<dbReference type="SMART" id="SM00906">
    <property type="entry name" value="Fungal_trans"/>
    <property type="match status" value="1"/>
</dbReference>
<dbReference type="EC" id="2.1.1.114" evidence="6"/>
<dbReference type="AlphaFoldDB" id="A0A0A2J5P6"/>
<evidence type="ECO:0000256" key="7">
    <source>
        <dbReference type="SAM" id="MobiDB-lite"/>
    </source>
</evidence>
<feature type="compositionally biased region" description="Low complexity" evidence="7">
    <location>
        <begin position="860"/>
        <end position="878"/>
    </location>
</feature>
<dbReference type="InterPro" id="IPR029063">
    <property type="entry name" value="SAM-dependent_MTases_sf"/>
</dbReference>
<dbReference type="SMART" id="SM00066">
    <property type="entry name" value="GAL4"/>
    <property type="match status" value="1"/>
</dbReference>